<name>A0A7R9BER6_9CRUS</name>
<keyword evidence="3" id="KW-0812">Transmembrane</keyword>
<evidence type="ECO:0000256" key="1">
    <source>
        <dbReference type="ARBA" id="ARBA00009219"/>
    </source>
</evidence>
<feature type="domain" description="3-beta hydroxysteroid dehydrogenase/isomerase" evidence="4">
    <location>
        <begin position="4"/>
        <end position="278"/>
    </location>
</feature>
<dbReference type="SUPFAM" id="SSF51735">
    <property type="entry name" value="NAD(P)-binding Rossmann-fold domains"/>
    <property type="match status" value="1"/>
</dbReference>
<dbReference type="PANTHER" id="PTHR43245:SF51">
    <property type="entry name" value="SHORT CHAIN DEHYDROGENASE_REDUCTASE FAMILY 42E, MEMBER 2"/>
    <property type="match status" value="1"/>
</dbReference>
<protein>
    <recommendedName>
        <fullName evidence="4">3-beta hydroxysteroid dehydrogenase/isomerase domain-containing protein</fullName>
    </recommendedName>
</protein>
<proteinExistence type="inferred from homology"/>
<sequence>MKVIVTGASGCLGQYLVKLLIENADEVKEIVAVDARKFCPTIQMNLDLKKFLFVECDIREVSKMEPLFKGVDCVFHTAALVSIGHFPDRAGMKDINENGTRIVVELSRRFNVPYLVYTSTADVMMGRKGNLVNATEALVLPPPDLKFMIHPYALTKFMAENIALSADGLTLNDGKRVLRTLSLRPATLYGEGDRHFVVNTMLQAKASGGVLNRMGPSSAKFAAVYVGNAAWAHIVAMRALMQRPGEVAGEAYVITDDTKPQNIFDFLTPFYTARGFTVSDRSVPYCIVILFAFVFQCFVWLLSWVWKWKSAPIPPVNELRYCGHTYTFNISKARERLGYAPLFSFDDGLRNSIQFYSDVKI</sequence>
<accession>A0A7R9BER6</accession>
<dbReference type="EMBL" id="OA882217">
    <property type="protein sequence ID" value="CAD7273853.1"/>
    <property type="molecule type" value="Genomic_DNA"/>
</dbReference>
<keyword evidence="3" id="KW-1133">Transmembrane helix</keyword>
<dbReference type="OrthoDB" id="2735536at2759"/>
<dbReference type="EMBL" id="CAJPEX010000180">
    <property type="protein sequence ID" value="CAG0914005.1"/>
    <property type="molecule type" value="Genomic_DNA"/>
</dbReference>
<reference evidence="5" key="1">
    <citation type="submission" date="2020-11" db="EMBL/GenBank/DDBJ databases">
        <authorList>
            <person name="Tran Van P."/>
        </authorList>
    </citation>
    <scope>NUCLEOTIDE SEQUENCE</scope>
</reference>
<evidence type="ECO:0000256" key="2">
    <source>
        <dbReference type="ARBA" id="ARBA00023002"/>
    </source>
</evidence>
<dbReference type="InterPro" id="IPR002225">
    <property type="entry name" value="3Beta_OHSteriod_DH/Estase"/>
</dbReference>
<keyword evidence="6" id="KW-1185">Reference proteome</keyword>
<dbReference type="Proteomes" id="UP000678499">
    <property type="component" value="Unassembled WGS sequence"/>
</dbReference>
<dbReference type="FunFam" id="3.40.50.720:FF:000495">
    <property type="entry name" value="3 hydroxysteroid dehydrogenase, putative"/>
    <property type="match status" value="1"/>
</dbReference>
<feature type="transmembrane region" description="Helical" evidence="3">
    <location>
        <begin position="282"/>
        <end position="306"/>
    </location>
</feature>
<comment type="similarity">
    <text evidence="1 3">Belongs to the 3-beta-HSD family.</text>
</comment>
<evidence type="ECO:0000313" key="5">
    <source>
        <dbReference type="EMBL" id="CAD7273853.1"/>
    </source>
</evidence>
<dbReference type="InterPro" id="IPR036291">
    <property type="entry name" value="NAD(P)-bd_dom_sf"/>
</dbReference>
<dbReference type="PANTHER" id="PTHR43245">
    <property type="entry name" value="BIFUNCTIONAL POLYMYXIN RESISTANCE PROTEIN ARNA"/>
    <property type="match status" value="1"/>
</dbReference>
<evidence type="ECO:0000256" key="3">
    <source>
        <dbReference type="RuleBase" id="RU004475"/>
    </source>
</evidence>
<dbReference type="GO" id="GO:0016616">
    <property type="term" value="F:oxidoreductase activity, acting on the CH-OH group of donors, NAD or NADP as acceptor"/>
    <property type="evidence" value="ECO:0007669"/>
    <property type="project" value="InterPro"/>
</dbReference>
<evidence type="ECO:0000259" key="4">
    <source>
        <dbReference type="Pfam" id="PF01073"/>
    </source>
</evidence>
<keyword evidence="2 3" id="KW-0560">Oxidoreductase</keyword>
<evidence type="ECO:0000313" key="6">
    <source>
        <dbReference type="Proteomes" id="UP000678499"/>
    </source>
</evidence>
<dbReference type="GO" id="GO:0006694">
    <property type="term" value="P:steroid biosynthetic process"/>
    <property type="evidence" value="ECO:0007669"/>
    <property type="project" value="InterPro"/>
</dbReference>
<gene>
    <name evidence="5" type="ORF">NMOB1V02_LOCUS1722</name>
</gene>
<keyword evidence="3" id="KW-0472">Membrane</keyword>
<organism evidence="5">
    <name type="scientific">Notodromas monacha</name>
    <dbReference type="NCBI Taxonomy" id="399045"/>
    <lineage>
        <taxon>Eukaryota</taxon>
        <taxon>Metazoa</taxon>
        <taxon>Ecdysozoa</taxon>
        <taxon>Arthropoda</taxon>
        <taxon>Crustacea</taxon>
        <taxon>Oligostraca</taxon>
        <taxon>Ostracoda</taxon>
        <taxon>Podocopa</taxon>
        <taxon>Podocopida</taxon>
        <taxon>Cypridocopina</taxon>
        <taxon>Cypridoidea</taxon>
        <taxon>Cyprididae</taxon>
        <taxon>Notodromas</taxon>
    </lineage>
</organism>
<dbReference type="InterPro" id="IPR050177">
    <property type="entry name" value="Lipid_A_modif_metabolic_enz"/>
</dbReference>
<dbReference type="AlphaFoldDB" id="A0A7R9BER6"/>
<dbReference type="Gene3D" id="3.40.50.720">
    <property type="entry name" value="NAD(P)-binding Rossmann-like Domain"/>
    <property type="match status" value="1"/>
</dbReference>
<dbReference type="Pfam" id="PF01073">
    <property type="entry name" value="3Beta_HSD"/>
    <property type="match status" value="1"/>
</dbReference>